<evidence type="ECO:0000313" key="3">
    <source>
        <dbReference type="Proteomes" id="UP001056201"/>
    </source>
</evidence>
<dbReference type="Pfam" id="PF00561">
    <property type="entry name" value="Abhydrolase_1"/>
    <property type="match status" value="1"/>
</dbReference>
<dbReference type="InterPro" id="IPR029058">
    <property type="entry name" value="AB_hydrolase_fold"/>
</dbReference>
<dbReference type="EMBL" id="CP097635">
    <property type="protein sequence ID" value="URI06955.1"/>
    <property type="molecule type" value="Genomic_DNA"/>
</dbReference>
<accession>A0ABY4S2R5</accession>
<dbReference type="InterPro" id="IPR050266">
    <property type="entry name" value="AB_hydrolase_sf"/>
</dbReference>
<evidence type="ECO:0000313" key="2">
    <source>
        <dbReference type="EMBL" id="URI06955.1"/>
    </source>
</evidence>
<reference evidence="2" key="1">
    <citation type="submission" date="2022-05" db="EMBL/GenBank/DDBJ databases">
        <title>An RpoN-dependent PEP-CTERM gene is involved in floc formation of an Aquincola tertiaricarbonis strain.</title>
        <authorList>
            <person name="Qiu D."/>
            <person name="Xia M."/>
        </authorList>
    </citation>
    <scope>NUCLEOTIDE SEQUENCE</scope>
    <source>
        <strain evidence="2">RN12</strain>
    </source>
</reference>
<dbReference type="SUPFAM" id="SSF53474">
    <property type="entry name" value="alpha/beta-Hydrolases"/>
    <property type="match status" value="1"/>
</dbReference>
<name>A0ABY4S2R5_AQUTE</name>
<sequence>MAEVQWPLHVHTLADLQALQHASTVLHTPCGDGALAWHAWGSGRPVVLLHGGAGSWTHWARNIAPLVQAGHRVLAADMPGFGDSAEPPDGHDADVLPGWLEQGLHALIGDAPVDLVGFSFGGLVGGLWAAAHPARVRQLVLVGAPALSEAPMAPLPLRAWDTAPPGERRDALHRHNLGVLMLSRPEAIDALAVALHGANIERDRMRRRRLMRTDLLLRTLPRLRCPVHGLWGDDDVLYRGRLQVVRDALAQAPAGGSLRFIAGAGHWVPYEAAEEFNAALAALLDEARP</sequence>
<keyword evidence="2" id="KW-0378">Hydrolase</keyword>
<gene>
    <name evidence="2" type="ORF">MW290_13775</name>
</gene>
<dbReference type="GO" id="GO:0016787">
    <property type="term" value="F:hydrolase activity"/>
    <property type="evidence" value="ECO:0007669"/>
    <property type="project" value="UniProtKB-KW"/>
</dbReference>
<protein>
    <submittedName>
        <fullName evidence="2">Alpha/beta hydrolase</fullName>
    </submittedName>
</protein>
<dbReference type="PRINTS" id="PR00412">
    <property type="entry name" value="EPOXHYDRLASE"/>
</dbReference>
<dbReference type="RefSeq" id="WP_250195220.1">
    <property type="nucleotide sequence ID" value="NZ_CP097635.1"/>
</dbReference>
<dbReference type="Proteomes" id="UP001056201">
    <property type="component" value="Chromosome 1"/>
</dbReference>
<dbReference type="PANTHER" id="PTHR43798:SF33">
    <property type="entry name" value="HYDROLASE, PUTATIVE (AFU_ORTHOLOGUE AFUA_2G14860)-RELATED"/>
    <property type="match status" value="1"/>
</dbReference>
<dbReference type="InterPro" id="IPR000073">
    <property type="entry name" value="AB_hydrolase_1"/>
</dbReference>
<keyword evidence="3" id="KW-1185">Reference proteome</keyword>
<evidence type="ECO:0000259" key="1">
    <source>
        <dbReference type="Pfam" id="PF00561"/>
    </source>
</evidence>
<dbReference type="Gene3D" id="3.40.50.1820">
    <property type="entry name" value="alpha/beta hydrolase"/>
    <property type="match status" value="1"/>
</dbReference>
<dbReference type="PANTHER" id="PTHR43798">
    <property type="entry name" value="MONOACYLGLYCEROL LIPASE"/>
    <property type="match status" value="1"/>
</dbReference>
<dbReference type="PRINTS" id="PR00111">
    <property type="entry name" value="ABHYDROLASE"/>
</dbReference>
<proteinExistence type="predicted"/>
<dbReference type="InterPro" id="IPR000639">
    <property type="entry name" value="Epox_hydrolase-like"/>
</dbReference>
<organism evidence="2 3">
    <name type="scientific">Aquincola tertiaricarbonis</name>
    <dbReference type="NCBI Taxonomy" id="391953"/>
    <lineage>
        <taxon>Bacteria</taxon>
        <taxon>Pseudomonadati</taxon>
        <taxon>Pseudomonadota</taxon>
        <taxon>Betaproteobacteria</taxon>
        <taxon>Burkholderiales</taxon>
        <taxon>Sphaerotilaceae</taxon>
        <taxon>Aquincola</taxon>
    </lineage>
</organism>
<feature type="domain" description="AB hydrolase-1" evidence="1">
    <location>
        <begin position="45"/>
        <end position="169"/>
    </location>
</feature>